<keyword evidence="1" id="KW-1133">Transmembrane helix</keyword>
<evidence type="ECO:0000256" key="1">
    <source>
        <dbReference type="SAM" id="Phobius"/>
    </source>
</evidence>
<evidence type="ECO:0000313" key="3">
    <source>
        <dbReference type="Proteomes" id="UP000315589"/>
    </source>
</evidence>
<evidence type="ECO:0000313" key="2">
    <source>
        <dbReference type="EMBL" id="TSC93540.1"/>
    </source>
</evidence>
<comment type="caution">
    <text evidence="2">The sequence shown here is derived from an EMBL/GenBank/DDBJ whole genome shotgun (WGS) entry which is preliminary data.</text>
</comment>
<proteinExistence type="predicted"/>
<feature type="non-terminal residue" evidence="2">
    <location>
        <position position="1"/>
    </location>
</feature>
<sequence>PFIGGFVWSRLGSFMGVILILFVPDWRKLIIKHQQGAKTRKNLTFFLSVRLLAALAFIMLNWAISLGNVALVNSLQGAQYVFLFFIVLFLSAKFPRILKEELGGGVLLQKTIGVSLIGTGLYMLVA</sequence>
<feature type="transmembrane region" description="Helical" evidence="1">
    <location>
        <begin position="70"/>
        <end position="90"/>
    </location>
</feature>
<feature type="transmembrane region" description="Helical" evidence="1">
    <location>
        <begin position="43"/>
        <end position="64"/>
    </location>
</feature>
<keyword evidence="1" id="KW-0812">Transmembrane</keyword>
<keyword evidence="1" id="KW-0472">Membrane</keyword>
<feature type="transmembrane region" description="Helical" evidence="1">
    <location>
        <begin position="102"/>
        <end position="125"/>
    </location>
</feature>
<dbReference type="EMBL" id="VMGI01000024">
    <property type="protein sequence ID" value="TSC93540.1"/>
    <property type="molecule type" value="Genomic_DNA"/>
</dbReference>
<organism evidence="2 3">
    <name type="scientific">Candidatus Berkelbacteria bacterium Licking1014_85</name>
    <dbReference type="NCBI Taxonomy" id="2017148"/>
    <lineage>
        <taxon>Bacteria</taxon>
        <taxon>Candidatus Berkelbacteria</taxon>
    </lineage>
</organism>
<dbReference type="Proteomes" id="UP000315589">
    <property type="component" value="Unassembled WGS sequence"/>
</dbReference>
<protein>
    <recommendedName>
        <fullName evidence="4">EamA domain-containing protein</fullName>
    </recommendedName>
</protein>
<dbReference type="AlphaFoldDB" id="A0A554LKZ4"/>
<evidence type="ECO:0008006" key="4">
    <source>
        <dbReference type="Google" id="ProtNLM"/>
    </source>
</evidence>
<accession>A0A554LKZ4</accession>
<feature type="transmembrane region" description="Helical" evidence="1">
    <location>
        <begin position="6"/>
        <end position="23"/>
    </location>
</feature>
<reference evidence="2 3" key="1">
    <citation type="submission" date="2017-07" db="EMBL/GenBank/DDBJ databases">
        <title>Mechanisms for carbon and nitrogen cycling indicate functional differentiation within the Candidate Phyla Radiation.</title>
        <authorList>
            <person name="Danczak R.E."/>
            <person name="Johnston M.D."/>
            <person name="Kenah C."/>
            <person name="Slattery M."/>
            <person name="Wrighton K.C."/>
            <person name="Wilkins M.J."/>
        </authorList>
    </citation>
    <scope>NUCLEOTIDE SEQUENCE [LARGE SCALE GENOMIC DNA]</scope>
    <source>
        <strain evidence="2">Licking1014_85</strain>
    </source>
</reference>
<gene>
    <name evidence="2" type="ORF">CEN91_224</name>
</gene>
<name>A0A554LKZ4_9BACT</name>